<accession>A0A6A4F9P7</accession>
<proteinExistence type="predicted"/>
<organism evidence="1 2">
    <name type="scientific">Phytophthora rubi</name>
    <dbReference type="NCBI Taxonomy" id="129364"/>
    <lineage>
        <taxon>Eukaryota</taxon>
        <taxon>Sar</taxon>
        <taxon>Stramenopiles</taxon>
        <taxon>Oomycota</taxon>
        <taxon>Peronosporomycetes</taxon>
        <taxon>Peronosporales</taxon>
        <taxon>Peronosporaceae</taxon>
        <taxon>Phytophthora</taxon>
    </lineage>
</organism>
<gene>
    <name evidence="1" type="ORF">PR003_g12235</name>
</gene>
<keyword evidence="2" id="KW-1185">Reference proteome</keyword>
<evidence type="ECO:0000313" key="1">
    <source>
        <dbReference type="EMBL" id="KAE9336972.1"/>
    </source>
</evidence>
<comment type="caution">
    <text evidence="1">The sequence shown here is derived from an EMBL/GenBank/DDBJ whole genome shotgun (WGS) entry which is preliminary data.</text>
</comment>
<protein>
    <submittedName>
        <fullName evidence="1">Uncharacterized protein</fullName>
    </submittedName>
</protein>
<name>A0A6A4F9P7_9STRA</name>
<reference evidence="1 2" key="1">
    <citation type="submission" date="2018-08" db="EMBL/GenBank/DDBJ databases">
        <title>Genomic investigation of the strawberry pathogen Phytophthora fragariae indicates pathogenicity is determined by transcriptional variation in three key races.</title>
        <authorList>
            <person name="Adams T.M."/>
            <person name="Armitage A.D."/>
            <person name="Sobczyk M.K."/>
            <person name="Bates H.J."/>
            <person name="Dunwell J.M."/>
            <person name="Nellist C.F."/>
            <person name="Harrison R.J."/>
        </authorList>
    </citation>
    <scope>NUCLEOTIDE SEQUENCE [LARGE SCALE GENOMIC DNA]</scope>
    <source>
        <strain evidence="1 2">SCRP333</strain>
    </source>
</reference>
<sequence length="53" mass="5706">MWPLLAAASMSSLLNDPGKCSSVHFSMSKCPRLAAVVVSKHMKGSVWSHLMCS</sequence>
<dbReference type="Proteomes" id="UP000434957">
    <property type="component" value="Unassembled WGS sequence"/>
</dbReference>
<dbReference type="EMBL" id="QXFT01000731">
    <property type="protein sequence ID" value="KAE9336972.1"/>
    <property type="molecule type" value="Genomic_DNA"/>
</dbReference>
<evidence type="ECO:0000313" key="2">
    <source>
        <dbReference type="Proteomes" id="UP000434957"/>
    </source>
</evidence>
<dbReference type="AlphaFoldDB" id="A0A6A4F9P7"/>